<comment type="cofactor">
    <cofactor evidence="1">
        <name>Zn(2+)</name>
        <dbReference type="ChEBI" id="CHEBI:29105"/>
    </cofactor>
    <text evidence="1">Binds 1 zinc ion per subunit.</text>
</comment>
<dbReference type="InterPro" id="IPR027268">
    <property type="entry name" value="Peptidase_M4/M1_CTD_sf"/>
</dbReference>
<evidence type="ECO:0000313" key="5">
    <source>
        <dbReference type="Proteomes" id="UP000255326"/>
    </source>
</evidence>
<organism evidence="4 5">
    <name type="scientific">Falsibacillus pallidus</name>
    <dbReference type="NCBI Taxonomy" id="493781"/>
    <lineage>
        <taxon>Bacteria</taxon>
        <taxon>Bacillati</taxon>
        <taxon>Bacillota</taxon>
        <taxon>Bacilli</taxon>
        <taxon>Bacillales</taxon>
        <taxon>Bacillaceae</taxon>
        <taxon>Falsibacillus</taxon>
    </lineage>
</organism>
<feature type="binding site" evidence="1">
    <location>
        <position position="388"/>
    </location>
    <ligand>
        <name>Zn(2+)</name>
        <dbReference type="ChEBI" id="CHEBI:29105"/>
        <note>catalytic</note>
    </ligand>
</feature>
<reference evidence="4 5" key="1">
    <citation type="submission" date="2018-07" db="EMBL/GenBank/DDBJ databases">
        <title>Genomic Encyclopedia of Type Strains, Phase IV (KMG-IV): sequencing the most valuable type-strain genomes for metagenomic binning, comparative biology and taxonomic classification.</title>
        <authorList>
            <person name="Goeker M."/>
        </authorList>
    </citation>
    <scope>NUCLEOTIDE SEQUENCE [LARGE SCALE GENOMIC DNA]</scope>
    <source>
        <strain evidence="4 5">DSM 25281</strain>
    </source>
</reference>
<dbReference type="Gene3D" id="1.10.390.10">
    <property type="entry name" value="Neutral Protease Domain 2"/>
    <property type="match status" value="1"/>
</dbReference>
<dbReference type="PANTHER" id="PTHR45726">
    <property type="entry name" value="LEUKOTRIENE A-4 HYDROLASE"/>
    <property type="match status" value="1"/>
</dbReference>
<dbReference type="Pfam" id="PF01433">
    <property type="entry name" value="Peptidase_M1"/>
    <property type="match status" value="1"/>
</dbReference>
<feature type="domain" description="Peptidase M1 membrane alanine aminopeptidase" evidence="3">
    <location>
        <begin position="337"/>
        <end position="529"/>
    </location>
</feature>
<dbReference type="AlphaFoldDB" id="A0A370GQK5"/>
<feature type="region of interest" description="Disordered" evidence="2">
    <location>
        <begin position="42"/>
        <end position="72"/>
    </location>
</feature>
<feature type="compositionally biased region" description="Basic and acidic residues" evidence="2">
    <location>
        <begin position="48"/>
        <end position="72"/>
    </location>
</feature>
<protein>
    <submittedName>
        <fullName evidence="4">Peptidase M1-like protein</fullName>
    </submittedName>
</protein>
<evidence type="ECO:0000256" key="1">
    <source>
        <dbReference type="PIRSR" id="PIRSR634015-3"/>
    </source>
</evidence>
<keyword evidence="1" id="KW-0862">Zinc</keyword>
<proteinExistence type="predicted"/>
<dbReference type="PANTHER" id="PTHR45726:SF3">
    <property type="entry name" value="LEUKOTRIENE A-4 HYDROLASE"/>
    <property type="match status" value="1"/>
</dbReference>
<accession>A0A370GQK5</accession>
<comment type="caution">
    <text evidence="4">The sequence shown here is derived from an EMBL/GenBank/DDBJ whole genome shotgun (WGS) entry which is preliminary data.</text>
</comment>
<dbReference type="GO" id="GO:0008270">
    <property type="term" value="F:zinc ion binding"/>
    <property type="evidence" value="ECO:0007669"/>
    <property type="project" value="InterPro"/>
</dbReference>
<dbReference type="Proteomes" id="UP000255326">
    <property type="component" value="Unassembled WGS sequence"/>
</dbReference>
<gene>
    <name evidence="4" type="ORF">DFR59_102321</name>
</gene>
<sequence>MGMIGNGGVVYLRNKSVVLAILASVLLYGCSEEKVISTKAAKPAVENTEEKKDKPEENTKAPSEKGESKNELEAAANFQYPRYEERAIDTTSSFENIKTLKPDTVQNQNKAAYDIQLQMNPDGKFEANANIEVENLSSEDWSEILFYFIPNAFTEKNKPVFMNHASDVKITQVELDGKSVPFQLAFDTLLLPLDSPFLKNTKKAVTVKYSFTVPEMGARFSKEKDNYYLAQWYPMLATYHAGWVKGNYTPVSESYHTDFSSFQISYDLPDEYNIFSSSDNDPKTSSKKGTLTLDKSKEFFLGLTKNMVSKSTTVDGIEIRVTAFPENKDKVDEALTAAKKAMHFFNQIGPYQHKQVDIILDEGGMEYPGIVTASRGDGLDGIDFVVAHEMAHQWFYGTVSNNPFIDAYIDEGMTSFATYLFMMTQTKEAPESVFQSAKDRDEQVIMDKKREILLAHTPVTEFLNGNWTVNTYDVPSFKLWELTGDLTSAQAFLKKYYETYAYQTVDSKEYIRFLKAYFQLKDNTFFENWIKLD</sequence>
<dbReference type="GO" id="GO:0008237">
    <property type="term" value="F:metallopeptidase activity"/>
    <property type="evidence" value="ECO:0007669"/>
    <property type="project" value="InterPro"/>
</dbReference>
<feature type="binding site" evidence="1">
    <location>
        <position position="411"/>
    </location>
    <ligand>
        <name>Zn(2+)</name>
        <dbReference type="ChEBI" id="CHEBI:29105"/>
        <note>catalytic</note>
    </ligand>
</feature>
<dbReference type="CDD" id="cd09604">
    <property type="entry name" value="M1_APN_like"/>
    <property type="match status" value="1"/>
</dbReference>
<evidence type="ECO:0000256" key="2">
    <source>
        <dbReference type="SAM" id="MobiDB-lite"/>
    </source>
</evidence>
<feature type="binding site" evidence="1">
    <location>
        <position position="392"/>
    </location>
    <ligand>
        <name>Zn(2+)</name>
        <dbReference type="ChEBI" id="CHEBI:29105"/>
        <note>catalytic</note>
    </ligand>
</feature>
<dbReference type="InterPro" id="IPR014782">
    <property type="entry name" value="Peptidase_M1_dom"/>
</dbReference>
<dbReference type="SUPFAM" id="SSF55486">
    <property type="entry name" value="Metalloproteases ('zincins'), catalytic domain"/>
    <property type="match status" value="1"/>
</dbReference>
<evidence type="ECO:0000313" key="4">
    <source>
        <dbReference type="EMBL" id="RDI45689.1"/>
    </source>
</evidence>
<keyword evidence="5" id="KW-1185">Reference proteome</keyword>
<keyword evidence="1" id="KW-0479">Metal-binding</keyword>
<name>A0A370GQK5_9BACI</name>
<dbReference type="InterPro" id="IPR034015">
    <property type="entry name" value="M1_LTA4H"/>
</dbReference>
<evidence type="ECO:0000259" key="3">
    <source>
        <dbReference type="Pfam" id="PF01433"/>
    </source>
</evidence>
<dbReference type="EMBL" id="QQAY01000002">
    <property type="protein sequence ID" value="RDI45689.1"/>
    <property type="molecule type" value="Genomic_DNA"/>
</dbReference>